<gene>
    <name evidence="2" type="ORF">NB063_28430</name>
</gene>
<dbReference type="EMBL" id="JAMQBK010000090">
    <property type="protein sequence ID" value="MCM2374566.1"/>
    <property type="molecule type" value="Genomic_DNA"/>
</dbReference>
<sequence>MRTNRFGARLRERRLSKRITLRKFADMIGVSPTYLSQVEQGRFDPPTANRVRRIAKILGEDADLWISFADRVPEDVDGMVKRHPKDMPELMRLVIGSTPGEFQAIKEAVRKIRKMNIA</sequence>
<dbReference type="CDD" id="cd00093">
    <property type="entry name" value="HTH_XRE"/>
    <property type="match status" value="1"/>
</dbReference>
<feature type="domain" description="HTH cro/C1-type" evidence="1">
    <location>
        <begin position="10"/>
        <end position="65"/>
    </location>
</feature>
<dbReference type="Gene3D" id="1.10.260.40">
    <property type="entry name" value="lambda repressor-like DNA-binding domains"/>
    <property type="match status" value="1"/>
</dbReference>
<dbReference type="Proteomes" id="UP001202961">
    <property type="component" value="Unassembled WGS sequence"/>
</dbReference>
<organism evidence="2 3">
    <name type="scientific">Aporhodopirellula aestuarii</name>
    <dbReference type="NCBI Taxonomy" id="2950107"/>
    <lineage>
        <taxon>Bacteria</taxon>
        <taxon>Pseudomonadati</taxon>
        <taxon>Planctomycetota</taxon>
        <taxon>Planctomycetia</taxon>
        <taxon>Pirellulales</taxon>
        <taxon>Pirellulaceae</taxon>
        <taxon>Aporhodopirellula</taxon>
    </lineage>
</organism>
<dbReference type="RefSeq" id="WP_250932462.1">
    <property type="nucleotide sequence ID" value="NZ_JAMQBK010000090.1"/>
</dbReference>
<protein>
    <submittedName>
        <fullName evidence="2">Helix-turn-helix domain-containing protein</fullName>
    </submittedName>
</protein>
<keyword evidence="3" id="KW-1185">Reference proteome</keyword>
<accession>A0ABT0UCJ1</accession>
<reference evidence="2 3" key="1">
    <citation type="journal article" date="2022" name="Syst. Appl. Microbiol.">
        <title>Rhodopirellula aestuarii sp. nov., a novel member of the genus Rhodopirellula isolated from brackish sediments collected in the Tagus River estuary, Portugal.</title>
        <authorList>
            <person name="Vitorino I.R."/>
            <person name="Klimek D."/>
            <person name="Calusinska M."/>
            <person name="Lobo-da-Cunha A."/>
            <person name="Vasconcelos V."/>
            <person name="Lage O.M."/>
        </authorList>
    </citation>
    <scope>NUCLEOTIDE SEQUENCE [LARGE SCALE GENOMIC DNA]</scope>
    <source>
        <strain evidence="2 3">ICT_H3.1</strain>
    </source>
</reference>
<dbReference type="InterPro" id="IPR001387">
    <property type="entry name" value="Cro/C1-type_HTH"/>
</dbReference>
<proteinExistence type="predicted"/>
<dbReference type="SMART" id="SM00530">
    <property type="entry name" value="HTH_XRE"/>
    <property type="match status" value="1"/>
</dbReference>
<comment type="caution">
    <text evidence="2">The sequence shown here is derived from an EMBL/GenBank/DDBJ whole genome shotgun (WGS) entry which is preliminary data.</text>
</comment>
<dbReference type="Pfam" id="PF13560">
    <property type="entry name" value="HTH_31"/>
    <property type="match status" value="1"/>
</dbReference>
<dbReference type="PROSITE" id="PS50943">
    <property type="entry name" value="HTH_CROC1"/>
    <property type="match status" value="1"/>
</dbReference>
<evidence type="ECO:0000313" key="2">
    <source>
        <dbReference type="EMBL" id="MCM2374566.1"/>
    </source>
</evidence>
<dbReference type="SUPFAM" id="SSF47413">
    <property type="entry name" value="lambda repressor-like DNA-binding domains"/>
    <property type="match status" value="1"/>
</dbReference>
<dbReference type="InterPro" id="IPR010982">
    <property type="entry name" value="Lambda_DNA-bd_dom_sf"/>
</dbReference>
<name>A0ABT0UCJ1_9BACT</name>
<evidence type="ECO:0000313" key="3">
    <source>
        <dbReference type="Proteomes" id="UP001202961"/>
    </source>
</evidence>
<evidence type="ECO:0000259" key="1">
    <source>
        <dbReference type="PROSITE" id="PS50943"/>
    </source>
</evidence>